<proteinExistence type="predicted"/>
<reference evidence="1" key="1">
    <citation type="submission" date="2014-11" db="EMBL/GenBank/DDBJ databases">
        <authorList>
            <person name="Amaro Gonzalez C."/>
        </authorList>
    </citation>
    <scope>NUCLEOTIDE SEQUENCE</scope>
</reference>
<sequence>MMQLLVEKGLETMSGKCYCNKMHNLPL</sequence>
<dbReference type="AlphaFoldDB" id="A0A0E9VK26"/>
<reference evidence="1" key="2">
    <citation type="journal article" date="2015" name="Fish Shellfish Immunol.">
        <title>Early steps in the European eel (Anguilla anguilla)-Vibrio vulnificus interaction in the gills: Role of the RtxA13 toxin.</title>
        <authorList>
            <person name="Callol A."/>
            <person name="Pajuelo D."/>
            <person name="Ebbesson L."/>
            <person name="Teles M."/>
            <person name="MacKenzie S."/>
            <person name="Amaro C."/>
        </authorList>
    </citation>
    <scope>NUCLEOTIDE SEQUENCE</scope>
</reference>
<name>A0A0E9VK26_ANGAN</name>
<organism evidence="1">
    <name type="scientific">Anguilla anguilla</name>
    <name type="common">European freshwater eel</name>
    <name type="synonym">Muraena anguilla</name>
    <dbReference type="NCBI Taxonomy" id="7936"/>
    <lineage>
        <taxon>Eukaryota</taxon>
        <taxon>Metazoa</taxon>
        <taxon>Chordata</taxon>
        <taxon>Craniata</taxon>
        <taxon>Vertebrata</taxon>
        <taxon>Euteleostomi</taxon>
        <taxon>Actinopterygii</taxon>
        <taxon>Neopterygii</taxon>
        <taxon>Teleostei</taxon>
        <taxon>Anguilliformes</taxon>
        <taxon>Anguillidae</taxon>
        <taxon>Anguilla</taxon>
    </lineage>
</organism>
<protein>
    <submittedName>
        <fullName evidence="1">Uncharacterized protein</fullName>
    </submittedName>
</protein>
<dbReference type="EMBL" id="GBXM01030231">
    <property type="protein sequence ID" value="JAH78346.1"/>
    <property type="molecule type" value="Transcribed_RNA"/>
</dbReference>
<evidence type="ECO:0000313" key="1">
    <source>
        <dbReference type="EMBL" id="JAH78346.1"/>
    </source>
</evidence>
<accession>A0A0E9VK26</accession>